<gene>
    <name evidence="2" type="ORF">LAESUDRAFT_747853</name>
</gene>
<evidence type="ECO:0000313" key="2">
    <source>
        <dbReference type="EMBL" id="KZT10567.1"/>
    </source>
</evidence>
<dbReference type="OrthoDB" id="249612at2759"/>
<organism evidence="2 3">
    <name type="scientific">Laetiporus sulphureus 93-53</name>
    <dbReference type="NCBI Taxonomy" id="1314785"/>
    <lineage>
        <taxon>Eukaryota</taxon>
        <taxon>Fungi</taxon>
        <taxon>Dikarya</taxon>
        <taxon>Basidiomycota</taxon>
        <taxon>Agaricomycotina</taxon>
        <taxon>Agaricomycetes</taxon>
        <taxon>Polyporales</taxon>
        <taxon>Laetiporus</taxon>
    </lineage>
</organism>
<dbReference type="AlphaFoldDB" id="A0A165GMU7"/>
<proteinExistence type="predicted"/>
<keyword evidence="3" id="KW-1185">Reference proteome</keyword>
<evidence type="ECO:0000313" key="3">
    <source>
        <dbReference type="Proteomes" id="UP000076871"/>
    </source>
</evidence>
<dbReference type="STRING" id="1314785.A0A165GMU7"/>
<feature type="compositionally biased region" description="Basic and acidic residues" evidence="1">
    <location>
        <begin position="189"/>
        <end position="198"/>
    </location>
</feature>
<dbReference type="RefSeq" id="XP_040768307.1">
    <property type="nucleotide sequence ID" value="XM_040911490.1"/>
</dbReference>
<name>A0A165GMU7_9APHY</name>
<protein>
    <submittedName>
        <fullName evidence="2">Uncharacterized protein</fullName>
    </submittedName>
</protein>
<feature type="region of interest" description="Disordered" evidence="1">
    <location>
        <begin position="165"/>
        <end position="241"/>
    </location>
</feature>
<sequence length="254" mass="27412">MANFSVSPSPTTARVTESLLSLPRLFEIYADDGALAVSLEMLPHISKTFLSAVAERVAPSPTPSHTMPELKPRRSSSLTLLHGQVTGMQAQVQAQNVPEMHVPPEAVTAACLTSLTRTVLARLTRTALPRIPGLTTASTAQLATGSQLAAWNGHRLRDGANWVEETDTEGKRKIQEEQEAVGESGSVSHTEKEKSAENKDEEQDENEKDSEQQIRQYSISDNDGHSGYVPLTCKAGTTSKDSAATTCGLYAKRL</sequence>
<feature type="compositionally biased region" description="Acidic residues" evidence="1">
    <location>
        <begin position="199"/>
        <end position="208"/>
    </location>
</feature>
<evidence type="ECO:0000256" key="1">
    <source>
        <dbReference type="SAM" id="MobiDB-lite"/>
    </source>
</evidence>
<dbReference type="EMBL" id="KV427609">
    <property type="protein sequence ID" value="KZT10567.1"/>
    <property type="molecule type" value="Genomic_DNA"/>
</dbReference>
<reference evidence="2 3" key="1">
    <citation type="journal article" date="2016" name="Mol. Biol. Evol.">
        <title>Comparative Genomics of Early-Diverging Mushroom-Forming Fungi Provides Insights into the Origins of Lignocellulose Decay Capabilities.</title>
        <authorList>
            <person name="Nagy L.G."/>
            <person name="Riley R."/>
            <person name="Tritt A."/>
            <person name="Adam C."/>
            <person name="Daum C."/>
            <person name="Floudas D."/>
            <person name="Sun H."/>
            <person name="Yadav J.S."/>
            <person name="Pangilinan J."/>
            <person name="Larsson K.H."/>
            <person name="Matsuura K."/>
            <person name="Barry K."/>
            <person name="Labutti K."/>
            <person name="Kuo R."/>
            <person name="Ohm R.A."/>
            <person name="Bhattacharya S.S."/>
            <person name="Shirouzu T."/>
            <person name="Yoshinaga Y."/>
            <person name="Martin F.M."/>
            <person name="Grigoriev I.V."/>
            <person name="Hibbett D.S."/>
        </authorList>
    </citation>
    <scope>NUCLEOTIDE SEQUENCE [LARGE SCALE GENOMIC DNA]</scope>
    <source>
        <strain evidence="2 3">93-53</strain>
    </source>
</reference>
<dbReference type="InParanoid" id="A0A165GMU7"/>
<dbReference type="Proteomes" id="UP000076871">
    <property type="component" value="Unassembled WGS sequence"/>
</dbReference>
<dbReference type="GeneID" id="63828518"/>
<accession>A0A165GMU7</accession>